<accession>A0A839AEW3</accession>
<evidence type="ECO:0000256" key="1">
    <source>
        <dbReference type="SAM" id="Phobius"/>
    </source>
</evidence>
<dbReference type="EMBL" id="JACFXV010000053">
    <property type="protein sequence ID" value="MBA5777675.1"/>
    <property type="molecule type" value="Genomic_DNA"/>
</dbReference>
<protein>
    <submittedName>
        <fullName evidence="2">Uncharacterized protein</fullName>
    </submittedName>
</protein>
<feature type="transmembrane region" description="Helical" evidence="1">
    <location>
        <begin position="36"/>
        <end position="57"/>
    </location>
</feature>
<gene>
    <name evidence="2" type="ORF">H2509_11125</name>
</gene>
<keyword evidence="1" id="KW-0812">Transmembrane</keyword>
<organism evidence="2 3">
    <name type="scientific">Stappia albiluteola</name>
    <dbReference type="NCBI Taxonomy" id="2758565"/>
    <lineage>
        <taxon>Bacteria</taxon>
        <taxon>Pseudomonadati</taxon>
        <taxon>Pseudomonadota</taxon>
        <taxon>Alphaproteobacteria</taxon>
        <taxon>Hyphomicrobiales</taxon>
        <taxon>Stappiaceae</taxon>
        <taxon>Stappia</taxon>
    </lineage>
</organism>
<reference evidence="2 3" key="1">
    <citation type="submission" date="2020-07" db="EMBL/GenBank/DDBJ databases">
        <title>Stappia sp., F7233, whole genome shotgun sequencing project.</title>
        <authorList>
            <person name="Jiang S."/>
            <person name="Liu Z.W."/>
            <person name="Du Z.J."/>
        </authorList>
    </citation>
    <scope>NUCLEOTIDE SEQUENCE [LARGE SCALE GENOMIC DNA]</scope>
    <source>
        <strain evidence="2 3">F7233</strain>
    </source>
</reference>
<feature type="transmembrane region" description="Helical" evidence="1">
    <location>
        <begin position="131"/>
        <end position="147"/>
    </location>
</feature>
<keyword evidence="1" id="KW-0472">Membrane</keyword>
<keyword evidence="3" id="KW-1185">Reference proteome</keyword>
<dbReference type="Proteomes" id="UP000541109">
    <property type="component" value="Unassembled WGS sequence"/>
</dbReference>
<sequence>MGILRFAILWGLAIAALVALLTLGRGQAMTVRSLTVIAYFGFGSVAGGALALLAARLAARFRPEPSARFAAMLLFLTLATAGATALIFYVDFRAYYAQWHDSGLTLGHVVEILFTGASSAYIYTVQSARPLLPFVLPLALAAALLFAKRRL</sequence>
<name>A0A839AEW3_9HYPH</name>
<comment type="caution">
    <text evidence="2">The sequence shown here is derived from an EMBL/GenBank/DDBJ whole genome shotgun (WGS) entry which is preliminary data.</text>
</comment>
<evidence type="ECO:0000313" key="2">
    <source>
        <dbReference type="EMBL" id="MBA5777675.1"/>
    </source>
</evidence>
<dbReference type="AlphaFoldDB" id="A0A839AEW3"/>
<evidence type="ECO:0000313" key="3">
    <source>
        <dbReference type="Proteomes" id="UP000541109"/>
    </source>
</evidence>
<feature type="transmembrane region" description="Helical" evidence="1">
    <location>
        <begin position="69"/>
        <end position="90"/>
    </location>
</feature>
<dbReference type="RefSeq" id="WP_182165222.1">
    <property type="nucleotide sequence ID" value="NZ_JACFXV010000053.1"/>
</dbReference>
<keyword evidence="1" id="KW-1133">Transmembrane helix</keyword>
<proteinExistence type="predicted"/>